<dbReference type="Proteomes" id="UP000051820">
    <property type="component" value="Unassembled WGS sequence"/>
</dbReference>
<dbReference type="RefSeq" id="WP_010622064.1">
    <property type="nucleotide sequence ID" value="NZ_AZGF01000003.1"/>
</dbReference>
<evidence type="ECO:0000313" key="1">
    <source>
        <dbReference type="EMBL" id="KRM13186.1"/>
    </source>
</evidence>
<proteinExistence type="predicted"/>
<protein>
    <submittedName>
        <fullName evidence="1">Uncharacterized protein</fullName>
    </submittedName>
</protein>
<gene>
    <name evidence="1" type="ORF">FD16_GL001331</name>
</gene>
<dbReference type="EMBL" id="AZGF01000003">
    <property type="protein sequence ID" value="KRM13186.1"/>
    <property type="molecule type" value="Genomic_DNA"/>
</dbReference>
<accession>A0A0R1W6Q2</accession>
<name>A0A0R1W6Q2_9LACO</name>
<reference evidence="1 2" key="1">
    <citation type="journal article" date="2015" name="Genome Announc.">
        <title>Expanding the biotechnology potential of lactobacilli through comparative genomics of 213 strains and associated genera.</title>
        <authorList>
            <person name="Sun Z."/>
            <person name="Harris H.M."/>
            <person name="McCann A."/>
            <person name="Guo C."/>
            <person name="Argimon S."/>
            <person name="Zhang W."/>
            <person name="Yang X."/>
            <person name="Jeffery I.B."/>
            <person name="Cooney J.C."/>
            <person name="Kagawa T.F."/>
            <person name="Liu W."/>
            <person name="Song Y."/>
            <person name="Salvetti E."/>
            <person name="Wrobel A."/>
            <person name="Rasinkangas P."/>
            <person name="Parkhill J."/>
            <person name="Rea M.C."/>
            <person name="O'Sullivan O."/>
            <person name="Ritari J."/>
            <person name="Douillard F.P."/>
            <person name="Paul Ross R."/>
            <person name="Yang R."/>
            <person name="Briner A.E."/>
            <person name="Felis G.E."/>
            <person name="de Vos W.M."/>
            <person name="Barrangou R."/>
            <person name="Klaenhammer T.R."/>
            <person name="Caufield P.W."/>
            <person name="Cui Y."/>
            <person name="Zhang H."/>
            <person name="O'Toole P.W."/>
        </authorList>
    </citation>
    <scope>NUCLEOTIDE SEQUENCE [LARGE SCALE GENOMIC DNA]</scope>
    <source>
        <strain evidence="1 2">DSM 5007</strain>
    </source>
</reference>
<dbReference type="AlphaFoldDB" id="A0A0R1W6Q2"/>
<sequence length="314" mass="36013">MTSEEESMSTASQLHSFSANVKEGLELGKKYVTLIDQLVDTQDNEELLDAAAQLAELSVDTEFVKFQHQYKPQDYYLLFMGRLLEMHDRKELSVSFDAGNKNLSSVLMPILGQAKFSFSLERSENGGAFFVEEITKQKLFYINLQRRMLRFNNKALVNLFVIELAQNQGVDEEVIEQAVYPLIAFTHYLKQDFGFSVDFGILGASNDTEYYLENTGLQLTIIDKLFVNTAETDYMLVNLSDRIGARLQLDSDTALELGVTPSSSQIQYWAFKVDDKRQAVSFFDLLVRYPLIREWYLDNRDELEVKSDPLIFAD</sequence>
<dbReference type="OrthoDB" id="2248799at2"/>
<organism evidence="1 2">
    <name type="scientific">Paucilactobacillus suebicus DSM 5007 = KCTC 3549</name>
    <dbReference type="NCBI Taxonomy" id="1423807"/>
    <lineage>
        <taxon>Bacteria</taxon>
        <taxon>Bacillati</taxon>
        <taxon>Bacillota</taxon>
        <taxon>Bacilli</taxon>
        <taxon>Lactobacillales</taxon>
        <taxon>Lactobacillaceae</taxon>
        <taxon>Paucilactobacillus</taxon>
    </lineage>
</organism>
<dbReference type="STRING" id="1423807.FD16_GL001331"/>
<dbReference type="PATRIC" id="fig|1423807.3.peg.1358"/>
<keyword evidence="2" id="KW-1185">Reference proteome</keyword>
<evidence type="ECO:0000313" key="2">
    <source>
        <dbReference type="Proteomes" id="UP000051820"/>
    </source>
</evidence>
<comment type="caution">
    <text evidence="1">The sequence shown here is derived from an EMBL/GenBank/DDBJ whole genome shotgun (WGS) entry which is preliminary data.</text>
</comment>
<dbReference type="eggNOG" id="ENOG5033W0S">
    <property type="taxonomic scope" value="Bacteria"/>
</dbReference>